<proteinExistence type="predicted"/>
<comment type="caution">
    <text evidence="1">The sequence shown here is derived from an EMBL/GenBank/DDBJ whole genome shotgun (WGS) entry which is preliminary data.</text>
</comment>
<dbReference type="EMBL" id="JAWDIS010000002">
    <property type="protein sequence ID" value="MDU0368068.1"/>
    <property type="molecule type" value="Genomic_DNA"/>
</dbReference>
<protein>
    <submittedName>
        <fullName evidence="1">Nucleotidyltransferase family protein</fullName>
    </submittedName>
</protein>
<keyword evidence="2" id="KW-1185">Reference proteome</keyword>
<evidence type="ECO:0000313" key="1">
    <source>
        <dbReference type="EMBL" id="MDU0368068.1"/>
    </source>
</evidence>
<accession>A0ABU3T9M5</accession>
<sequence length="395" mass="43289">MTSTASPVIAWTAIAAGVLDVRASPAFGAEAEILLLPALPAEAFCLTSIGAALWRRLVEDGPLAPHHVSPAERALLEEMEEHAIVARDPTHRARVHRIDRPTMSSPFHELVHALVAHVADERGIRCVFIKGPTLHRQGLRTREHSGDVDLWCAPDRWDDLADALQAWGWEREPHPWRGAQAHHTITMKPTGWGCEIDVHRRMPGLTLDDADAFALLMRDAAAVRFAGAEVLVPRADAHAVLAALHAVRPEIGRPRPAGAHAVAVDLLTRATGSIAAAREMGAVPALLDELREIDPGTDFSQDAGGTPRDWEWRRQPTRARAYWIALRDEPPLVLLRCAVRSLWAPDDVALASARRRGEPTTSVVRARYRRVKRGISDLARTVCSPAGTEADGTRR</sequence>
<dbReference type="InterPro" id="IPR039498">
    <property type="entry name" value="NTP_transf_5"/>
</dbReference>
<dbReference type="Proteomes" id="UP001263371">
    <property type="component" value="Unassembled WGS sequence"/>
</dbReference>
<dbReference type="Pfam" id="PF14907">
    <property type="entry name" value="NTP_transf_5"/>
    <property type="match status" value="1"/>
</dbReference>
<evidence type="ECO:0000313" key="2">
    <source>
        <dbReference type="Proteomes" id="UP001263371"/>
    </source>
</evidence>
<gene>
    <name evidence="1" type="ORF">RWH45_12660</name>
</gene>
<dbReference type="RefSeq" id="WP_315995239.1">
    <property type="nucleotide sequence ID" value="NZ_JAWDIS010000002.1"/>
</dbReference>
<reference evidence="1 2" key="1">
    <citation type="submission" date="2023-09" db="EMBL/GenBank/DDBJ databases">
        <title>Microbacterium fusihabitans sp. nov., Microbacterium phycihabitans sp. nov., and Microbacterium cervinum sp. nov., isolated from dried seaweeds of beach.</title>
        <authorList>
            <person name="Lee S.D."/>
        </authorList>
    </citation>
    <scope>NUCLEOTIDE SEQUENCE [LARGE SCALE GENOMIC DNA]</scope>
    <source>
        <strain evidence="1 2">KSW4-17</strain>
    </source>
</reference>
<name>A0ABU3T9M5_9MICO</name>
<organism evidence="1 2">
    <name type="scientific">Microbacterium galbum</name>
    <dbReference type="NCBI Taxonomy" id="3075994"/>
    <lineage>
        <taxon>Bacteria</taxon>
        <taxon>Bacillati</taxon>
        <taxon>Actinomycetota</taxon>
        <taxon>Actinomycetes</taxon>
        <taxon>Micrococcales</taxon>
        <taxon>Microbacteriaceae</taxon>
        <taxon>Microbacterium</taxon>
    </lineage>
</organism>